<organism evidence="2 3">
    <name type="scientific">Arachis hypogaea</name>
    <name type="common">Peanut</name>
    <dbReference type="NCBI Taxonomy" id="3818"/>
    <lineage>
        <taxon>Eukaryota</taxon>
        <taxon>Viridiplantae</taxon>
        <taxon>Streptophyta</taxon>
        <taxon>Embryophyta</taxon>
        <taxon>Tracheophyta</taxon>
        <taxon>Spermatophyta</taxon>
        <taxon>Magnoliopsida</taxon>
        <taxon>eudicotyledons</taxon>
        <taxon>Gunneridae</taxon>
        <taxon>Pentapetalae</taxon>
        <taxon>rosids</taxon>
        <taxon>fabids</taxon>
        <taxon>Fabales</taxon>
        <taxon>Fabaceae</taxon>
        <taxon>Papilionoideae</taxon>
        <taxon>50 kb inversion clade</taxon>
        <taxon>dalbergioids sensu lato</taxon>
        <taxon>Dalbergieae</taxon>
        <taxon>Pterocarpus clade</taxon>
        <taxon>Arachis</taxon>
    </lineage>
</organism>
<evidence type="ECO:0000313" key="3">
    <source>
        <dbReference type="Proteomes" id="UP000289738"/>
    </source>
</evidence>
<sequence>MGGGSSRCWLMFVRDALLVHWETDEGFRHQCLTNRANRTSARSSKYTDGSATFMKTKVILSKSLDHEAILAETFKYTHTLKENKERFAYQRSQDHYESYTQRLEAMAQQSQQSGKDTSSDGSAASVVNPDGVWH</sequence>
<keyword evidence="3" id="KW-1185">Reference proteome</keyword>
<gene>
    <name evidence="2" type="ORF">Ahy_B03g064387</name>
</gene>
<dbReference type="InterPro" id="IPR004252">
    <property type="entry name" value="Probable_transposase_24"/>
</dbReference>
<dbReference type="AlphaFoldDB" id="A0A444ZZH2"/>
<feature type="region of interest" description="Disordered" evidence="1">
    <location>
        <begin position="104"/>
        <end position="134"/>
    </location>
</feature>
<dbReference type="Proteomes" id="UP000289738">
    <property type="component" value="Chromosome B03"/>
</dbReference>
<comment type="caution">
    <text evidence="2">The sequence shown here is derived from an EMBL/GenBank/DDBJ whole genome shotgun (WGS) entry which is preliminary data.</text>
</comment>
<reference evidence="2 3" key="1">
    <citation type="submission" date="2019-01" db="EMBL/GenBank/DDBJ databases">
        <title>Sequencing of cultivated peanut Arachis hypogaea provides insights into genome evolution and oil improvement.</title>
        <authorList>
            <person name="Chen X."/>
        </authorList>
    </citation>
    <scope>NUCLEOTIDE SEQUENCE [LARGE SCALE GENOMIC DNA]</scope>
    <source>
        <strain evidence="3">cv. Fuhuasheng</strain>
        <tissue evidence="2">Leaves</tissue>
    </source>
</reference>
<evidence type="ECO:0000256" key="1">
    <source>
        <dbReference type="SAM" id="MobiDB-lite"/>
    </source>
</evidence>
<protein>
    <submittedName>
        <fullName evidence="2">Uncharacterized protein</fullName>
    </submittedName>
</protein>
<dbReference type="Pfam" id="PF03004">
    <property type="entry name" value="Transposase_24"/>
    <property type="match status" value="1"/>
</dbReference>
<evidence type="ECO:0000313" key="2">
    <source>
        <dbReference type="EMBL" id="RYR19569.1"/>
    </source>
</evidence>
<dbReference type="EMBL" id="SDMP01000013">
    <property type="protein sequence ID" value="RYR19569.1"/>
    <property type="molecule type" value="Genomic_DNA"/>
</dbReference>
<feature type="compositionally biased region" description="Polar residues" evidence="1">
    <location>
        <begin position="107"/>
        <end position="122"/>
    </location>
</feature>
<proteinExistence type="predicted"/>
<accession>A0A444ZZH2</accession>
<name>A0A444ZZH2_ARAHY</name>